<feature type="signal peptide" evidence="1">
    <location>
        <begin position="1"/>
        <end position="21"/>
    </location>
</feature>
<evidence type="ECO:0008006" key="4">
    <source>
        <dbReference type="Google" id="ProtNLM"/>
    </source>
</evidence>
<dbReference type="OrthoDB" id="9786191at2"/>
<name>A0A2N3HN15_9FLAO</name>
<comment type="caution">
    <text evidence="2">The sequence shown here is derived from an EMBL/GenBank/DDBJ whole genome shotgun (WGS) entry which is preliminary data.</text>
</comment>
<proteinExistence type="predicted"/>
<keyword evidence="3" id="KW-1185">Reference proteome</keyword>
<reference evidence="2 3" key="1">
    <citation type="submission" date="2017-12" db="EMBL/GenBank/DDBJ databases">
        <title>Confluentibacter flavum sp. nov., isolated from the saline lake.</title>
        <authorList>
            <person name="Yu L."/>
        </authorList>
    </citation>
    <scope>NUCLEOTIDE SEQUENCE [LARGE SCALE GENOMIC DNA]</scope>
    <source>
        <strain evidence="2 3">3B</strain>
    </source>
</reference>
<evidence type="ECO:0000256" key="1">
    <source>
        <dbReference type="SAM" id="SignalP"/>
    </source>
</evidence>
<organism evidence="2 3">
    <name type="scientific">Confluentibacter flavum</name>
    <dbReference type="NCBI Taxonomy" id="1909700"/>
    <lineage>
        <taxon>Bacteria</taxon>
        <taxon>Pseudomonadati</taxon>
        <taxon>Bacteroidota</taxon>
        <taxon>Flavobacteriia</taxon>
        <taxon>Flavobacteriales</taxon>
        <taxon>Flavobacteriaceae</taxon>
        <taxon>Confluentibacter</taxon>
    </lineage>
</organism>
<evidence type="ECO:0000313" key="2">
    <source>
        <dbReference type="EMBL" id="PKQ46341.1"/>
    </source>
</evidence>
<gene>
    <name evidence="2" type="ORF">CSW08_04045</name>
</gene>
<dbReference type="EMBL" id="PJEO01000014">
    <property type="protein sequence ID" value="PKQ46341.1"/>
    <property type="molecule type" value="Genomic_DNA"/>
</dbReference>
<protein>
    <recommendedName>
        <fullName evidence="4">Cytochrome c domain-containing protein</fullName>
    </recommendedName>
</protein>
<dbReference type="RefSeq" id="WP_106658618.1">
    <property type="nucleotide sequence ID" value="NZ_PJEO01000014.1"/>
</dbReference>
<feature type="chain" id="PRO_5014684646" description="Cytochrome c domain-containing protein" evidence="1">
    <location>
        <begin position="22"/>
        <end position="120"/>
    </location>
</feature>
<keyword evidence="1" id="KW-0732">Signal</keyword>
<dbReference type="Proteomes" id="UP000233435">
    <property type="component" value="Unassembled WGS sequence"/>
</dbReference>
<dbReference type="AlphaFoldDB" id="A0A2N3HN15"/>
<sequence>MKKVFLLVVVSSLTIFNCANDSEDDLIDSDPLPSTVNYTVHIKPIIDNNCINCHNNPPINGASISLLTYQNVKSAVQNNHLISKINGNGPGELMPLGGQKLPQLTIDLITKWETDGLLEN</sequence>
<evidence type="ECO:0000313" key="3">
    <source>
        <dbReference type="Proteomes" id="UP000233435"/>
    </source>
</evidence>
<accession>A0A2N3HN15</accession>